<evidence type="ECO:0000313" key="2">
    <source>
        <dbReference type="EMBL" id="CAD8059184.1"/>
    </source>
</evidence>
<dbReference type="Proteomes" id="UP000692954">
    <property type="component" value="Unassembled WGS sequence"/>
</dbReference>
<accession>A0A8S1L8X5</accession>
<name>A0A8S1L8X5_9CILI</name>
<proteinExistence type="predicted"/>
<comment type="caution">
    <text evidence="2">The sequence shown here is derived from an EMBL/GenBank/DDBJ whole genome shotgun (WGS) entry which is preliminary data.</text>
</comment>
<dbReference type="AlphaFoldDB" id="A0A8S1L8X5"/>
<sequence length="96" mass="11092">MYFQRATNSVQRNVPSVQRQIGINNQQYQSPNVINFSGQSQAKSIQETPQGNFVKDQLDSLYISLKKENQVLKDKLSMISLQVEQAEQKLQEYKKV</sequence>
<protein>
    <submittedName>
        <fullName evidence="2">Uncharacterized protein</fullName>
    </submittedName>
</protein>
<feature type="coiled-coil region" evidence="1">
    <location>
        <begin position="55"/>
        <end position="96"/>
    </location>
</feature>
<organism evidence="2 3">
    <name type="scientific">Paramecium sonneborni</name>
    <dbReference type="NCBI Taxonomy" id="65129"/>
    <lineage>
        <taxon>Eukaryota</taxon>
        <taxon>Sar</taxon>
        <taxon>Alveolata</taxon>
        <taxon>Ciliophora</taxon>
        <taxon>Intramacronucleata</taxon>
        <taxon>Oligohymenophorea</taxon>
        <taxon>Peniculida</taxon>
        <taxon>Parameciidae</taxon>
        <taxon>Paramecium</taxon>
    </lineage>
</organism>
<evidence type="ECO:0000256" key="1">
    <source>
        <dbReference type="SAM" id="Coils"/>
    </source>
</evidence>
<dbReference type="OrthoDB" id="299154at2759"/>
<keyword evidence="3" id="KW-1185">Reference proteome</keyword>
<dbReference type="EMBL" id="CAJJDN010000013">
    <property type="protein sequence ID" value="CAD8059184.1"/>
    <property type="molecule type" value="Genomic_DNA"/>
</dbReference>
<gene>
    <name evidence="2" type="ORF">PSON_ATCC_30995.1.T0130096</name>
</gene>
<evidence type="ECO:0000313" key="3">
    <source>
        <dbReference type="Proteomes" id="UP000692954"/>
    </source>
</evidence>
<keyword evidence="1" id="KW-0175">Coiled coil</keyword>
<reference evidence="2" key="1">
    <citation type="submission" date="2021-01" db="EMBL/GenBank/DDBJ databases">
        <authorList>
            <consortium name="Genoscope - CEA"/>
            <person name="William W."/>
        </authorList>
    </citation>
    <scope>NUCLEOTIDE SEQUENCE</scope>
</reference>